<feature type="chain" id="PRO_5015539953" description="Sulfatase N-terminal domain-containing protein" evidence="5">
    <location>
        <begin position="22"/>
        <end position="498"/>
    </location>
</feature>
<keyword evidence="4" id="KW-0106">Calcium</keyword>
<evidence type="ECO:0000256" key="4">
    <source>
        <dbReference type="ARBA" id="ARBA00022837"/>
    </source>
</evidence>
<accession>A0A2S1LGV2</accession>
<organism evidence="7 8">
    <name type="scientific">Flavobacterium faecale</name>
    <dbReference type="NCBI Taxonomy" id="1355330"/>
    <lineage>
        <taxon>Bacteria</taxon>
        <taxon>Pseudomonadati</taxon>
        <taxon>Bacteroidota</taxon>
        <taxon>Flavobacteriia</taxon>
        <taxon>Flavobacteriales</taxon>
        <taxon>Flavobacteriaceae</taxon>
        <taxon>Flavobacterium</taxon>
    </lineage>
</organism>
<dbReference type="SUPFAM" id="SSF53649">
    <property type="entry name" value="Alkaline phosphatase-like"/>
    <property type="match status" value="1"/>
</dbReference>
<dbReference type="Proteomes" id="UP000244527">
    <property type="component" value="Chromosome"/>
</dbReference>
<dbReference type="InterPro" id="IPR050738">
    <property type="entry name" value="Sulfatase"/>
</dbReference>
<dbReference type="OrthoDB" id="9779418at2"/>
<dbReference type="KEGG" id="ffa:FFWV33_15080"/>
<feature type="signal peptide" evidence="5">
    <location>
        <begin position="1"/>
        <end position="21"/>
    </location>
</feature>
<dbReference type="AlphaFoldDB" id="A0A2S1LGV2"/>
<protein>
    <recommendedName>
        <fullName evidence="6">Sulfatase N-terminal domain-containing protein</fullName>
    </recommendedName>
</protein>
<evidence type="ECO:0000259" key="6">
    <source>
        <dbReference type="Pfam" id="PF00884"/>
    </source>
</evidence>
<evidence type="ECO:0000256" key="5">
    <source>
        <dbReference type="SAM" id="SignalP"/>
    </source>
</evidence>
<evidence type="ECO:0000313" key="8">
    <source>
        <dbReference type="Proteomes" id="UP000244527"/>
    </source>
</evidence>
<gene>
    <name evidence="7" type="ORF">FFWV33_15080</name>
</gene>
<reference evidence="7 8" key="1">
    <citation type="submission" date="2017-04" db="EMBL/GenBank/DDBJ databases">
        <title>Compelte genome sequence of WV33.</title>
        <authorList>
            <person name="Lee P.C."/>
        </authorList>
    </citation>
    <scope>NUCLEOTIDE SEQUENCE [LARGE SCALE GENOMIC DNA]</scope>
    <source>
        <strain evidence="7 8">WV33</strain>
    </source>
</reference>
<dbReference type="EMBL" id="CP020918">
    <property type="protein sequence ID" value="AWG22756.1"/>
    <property type="molecule type" value="Genomic_DNA"/>
</dbReference>
<keyword evidence="8" id="KW-1185">Reference proteome</keyword>
<dbReference type="PANTHER" id="PTHR42693:SF53">
    <property type="entry name" value="ENDO-4-O-SULFATASE"/>
    <property type="match status" value="1"/>
</dbReference>
<evidence type="ECO:0000313" key="7">
    <source>
        <dbReference type="EMBL" id="AWG22756.1"/>
    </source>
</evidence>
<comment type="similarity">
    <text evidence="1">Belongs to the sulfatase family.</text>
</comment>
<keyword evidence="3" id="KW-0378">Hydrolase</keyword>
<evidence type="ECO:0000256" key="1">
    <source>
        <dbReference type="ARBA" id="ARBA00008779"/>
    </source>
</evidence>
<dbReference type="GO" id="GO:0046872">
    <property type="term" value="F:metal ion binding"/>
    <property type="evidence" value="ECO:0007669"/>
    <property type="project" value="UniProtKB-KW"/>
</dbReference>
<dbReference type="InterPro" id="IPR024607">
    <property type="entry name" value="Sulfatase_CS"/>
</dbReference>
<dbReference type="Gene3D" id="3.40.720.10">
    <property type="entry name" value="Alkaline Phosphatase, subunit A"/>
    <property type="match status" value="1"/>
</dbReference>
<keyword evidence="5" id="KW-0732">Signal</keyword>
<evidence type="ECO:0000256" key="3">
    <source>
        <dbReference type="ARBA" id="ARBA00022801"/>
    </source>
</evidence>
<keyword evidence="2" id="KW-0479">Metal-binding</keyword>
<dbReference type="CDD" id="cd16143">
    <property type="entry name" value="ARS_like"/>
    <property type="match status" value="1"/>
</dbReference>
<dbReference type="PANTHER" id="PTHR42693">
    <property type="entry name" value="ARYLSULFATASE FAMILY MEMBER"/>
    <property type="match status" value="1"/>
</dbReference>
<proteinExistence type="inferred from homology"/>
<dbReference type="Gene3D" id="3.30.1120.10">
    <property type="match status" value="1"/>
</dbReference>
<dbReference type="RefSeq" id="WP_108741673.1">
    <property type="nucleotide sequence ID" value="NZ_CP020918.1"/>
</dbReference>
<evidence type="ECO:0000256" key="2">
    <source>
        <dbReference type="ARBA" id="ARBA00022723"/>
    </source>
</evidence>
<dbReference type="InterPro" id="IPR000917">
    <property type="entry name" value="Sulfatase_N"/>
</dbReference>
<dbReference type="InterPro" id="IPR017850">
    <property type="entry name" value="Alkaline_phosphatase_core_sf"/>
</dbReference>
<dbReference type="GO" id="GO:0004065">
    <property type="term" value="F:arylsulfatase activity"/>
    <property type="evidence" value="ECO:0007669"/>
    <property type="project" value="TreeGrafter"/>
</dbReference>
<dbReference type="Pfam" id="PF00884">
    <property type="entry name" value="Sulfatase"/>
    <property type="match status" value="1"/>
</dbReference>
<dbReference type="PROSITE" id="PS00523">
    <property type="entry name" value="SULFATASE_1"/>
    <property type="match status" value="1"/>
</dbReference>
<sequence length="498" mass="54794">MYKIIRNLIVLVILSSQVVMAQTKKPNIVVIMSDDIGVGDIGYYHKQLTGKEPIVPTPNIDKLVDLGMQFSDAHSPASLCAPTRFSMMTGNLPYRNTNSPWGVWGPDRDAGIEPHFTTVARIAKKGGYSTAFFGKWGLGGDWDSRPAAISGYQKNDKGAPYYGFEYSVALPEGIQNVPYVYYENGKFMKISANSIITRIPFEQLKYADEAKNVKEGSIADSNWDPTLAGSILTTKAIAYIDKQVYTKKPFYLYYCSQAVHVPHSPPAALNGVKIAGATLGTHGDMIVELDVQVGMLIAALKKTGLYNNTLFVFTSDNGGLNENEVLLKAGHNSSGQYKGKKASIYEGGHRIPFIAVWPGKIKPKTQSDIPIYASDMVATIASITGISLDKDKVLDSADLLPVFIKGDKKPLHKYLVHASQAKDGPFYALRDGDYKLILKGKGMKALGELTPIELYNLKDNVQEKESENLINKPEQANRIKSMMKTYLEIRNDGVSTLF</sequence>
<feature type="domain" description="Sulfatase N-terminal" evidence="6">
    <location>
        <begin position="26"/>
        <end position="386"/>
    </location>
</feature>
<name>A0A2S1LGV2_9FLAO</name>